<dbReference type="Proteomes" id="UP001208692">
    <property type="component" value="Unassembled WGS sequence"/>
</dbReference>
<organism evidence="1 3">
    <name type="scientific">Capnocytophaga catalasegens</name>
    <dbReference type="NCBI Taxonomy" id="1004260"/>
    <lineage>
        <taxon>Bacteria</taxon>
        <taxon>Pseudomonadati</taxon>
        <taxon>Bacteroidota</taxon>
        <taxon>Flavobacteriia</taxon>
        <taxon>Flavobacteriales</taxon>
        <taxon>Flavobacteriaceae</taxon>
        <taxon>Capnocytophaga</taxon>
    </lineage>
</organism>
<evidence type="ECO:0000313" key="3">
    <source>
        <dbReference type="Proteomes" id="UP001207736"/>
    </source>
</evidence>
<keyword evidence="4" id="KW-1185">Reference proteome</keyword>
<accession>A0AAV5ATL3</accession>
<dbReference type="RefSeq" id="WP_264845400.1">
    <property type="nucleotide sequence ID" value="NZ_BPMA01000011.1"/>
</dbReference>
<protein>
    <recommendedName>
        <fullName evidence="5">Lipoprotein</fullName>
    </recommendedName>
</protein>
<reference evidence="1 4" key="1">
    <citation type="submission" date="2021-11" db="EMBL/GenBank/DDBJ databases">
        <title>Draft genome sequence of Capnocytophaga sp. strain KC07075 isolated from cat oral cavity.</title>
        <authorList>
            <person name="Suzuki M."/>
            <person name="Imaoka K."/>
            <person name="Kimura M."/>
            <person name="Morikawa S."/>
            <person name="Maeda K."/>
        </authorList>
    </citation>
    <scope>NUCLEOTIDE SEQUENCE</scope>
    <source>
        <strain evidence="1">KC07075</strain>
        <strain evidence="2 4">KC07079</strain>
    </source>
</reference>
<evidence type="ECO:0008006" key="5">
    <source>
        <dbReference type="Google" id="ProtNLM"/>
    </source>
</evidence>
<dbReference type="AlphaFoldDB" id="A0AAV5ATL3"/>
<dbReference type="PROSITE" id="PS51257">
    <property type="entry name" value="PROKAR_LIPOPROTEIN"/>
    <property type="match status" value="1"/>
</dbReference>
<name>A0AAV5ATL3_9FLAO</name>
<proteinExistence type="predicted"/>
<evidence type="ECO:0000313" key="4">
    <source>
        <dbReference type="Proteomes" id="UP001208692"/>
    </source>
</evidence>
<sequence length="105" mass="12077">MKPLIVLTMSLLTAICSLLGCKNNSEKFSENTSITVRYFLNNSALHKQKSDKGIYLYDEISKEDAQKHEDKRAYFIGFYRNDTLVGYQKIFRGEVLLESGETDIK</sequence>
<dbReference type="EMBL" id="BQKA01000031">
    <property type="protein sequence ID" value="GJM50636.1"/>
    <property type="molecule type" value="Genomic_DNA"/>
</dbReference>
<evidence type="ECO:0000313" key="1">
    <source>
        <dbReference type="EMBL" id="GJM50636.1"/>
    </source>
</evidence>
<dbReference type="EMBL" id="BQKB01000038">
    <property type="protein sequence ID" value="GJM53373.1"/>
    <property type="molecule type" value="Genomic_DNA"/>
</dbReference>
<gene>
    <name evidence="1" type="ORF">RCZ15_16090</name>
    <name evidence="2" type="ORF">RCZ16_16900</name>
</gene>
<evidence type="ECO:0000313" key="2">
    <source>
        <dbReference type="EMBL" id="GJM53373.1"/>
    </source>
</evidence>
<dbReference type="Proteomes" id="UP001207736">
    <property type="component" value="Unassembled WGS sequence"/>
</dbReference>
<comment type="caution">
    <text evidence="1">The sequence shown here is derived from an EMBL/GenBank/DDBJ whole genome shotgun (WGS) entry which is preliminary data.</text>
</comment>